<comment type="caution">
    <text evidence="2">The sequence shown here is derived from an EMBL/GenBank/DDBJ whole genome shotgun (WGS) entry which is preliminary data.</text>
</comment>
<organism evidence="2 3">
    <name type="scientific">Petrolisthes manimaculis</name>
    <dbReference type="NCBI Taxonomy" id="1843537"/>
    <lineage>
        <taxon>Eukaryota</taxon>
        <taxon>Metazoa</taxon>
        <taxon>Ecdysozoa</taxon>
        <taxon>Arthropoda</taxon>
        <taxon>Crustacea</taxon>
        <taxon>Multicrustacea</taxon>
        <taxon>Malacostraca</taxon>
        <taxon>Eumalacostraca</taxon>
        <taxon>Eucarida</taxon>
        <taxon>Decapoda</taxon>
        <taxon>Pleocyemata</taxon>
        <taxon>Anomura</taxon>
        <taxon>Galatheoidea</taxon>
        <taxon>Porcellanidae</taxon>
        <taxon>Petrolisthes</taxon>
    </lineage>
</organism>
<evidence type="ECO:0000256" key="1">
    <source>
        <dbReference type="SAM" id="MobiDB-lite"/>
    </source>
</evidence>
<dbReference type="Proteomes" id="UP001292094">
    <property type="component" value="Unassembled WGS sequence"/>
</dbReference>
<sequence>MKWTRRIQRILLPYNATPVILPTITPVTPPPTTSHVDAVVMPSTSHRAVTETTTPVTPTVASRTEEETTFTSRDTQEFYSQELDELAE</sequence>
<keyword evidence="3" id="KW-1185">Reference proteome</keyword>
<dbReference type="AlphaFoldDB" id="A0AAE1NRU0"/>
<accession>A0AAE1NRU0</accession>
<name>A0AAE1NRU0_9EUCA</name>
<evidence type="ECO:0000313" key="3">
    <source>
        <dbReference type="Proteomes" id="UP001292094"/>
    </source>
</evidence>
<feature type="compositionally biased region" description="Low complexity" evidence="1">
    <location>
        <begin position="50"/>
        <end position="60"/>
    </location>
</feature>
<reference evidence="2" key="1">
    <citation type="submission" date="2023-11" db="EMBL/GenBank/DDBJ databases">
        <title>Genome assemblies of two species of porcelain crab, Petrolisthes cinctipes and Petrolisthes manimaculis (Anomura: Porcellanidae).</title>
        <authorList>
            <person name="Angst P."/>
        </authorList>
    </citation>
    <scope>NUCLEOTIDE SEQUENCE</scope>
    <source>
        <strain evidence="2">PB745_02</strain>
        <tissue evidence="2">Gill</tissue>
    </source>
</reference>
<feature type="region of interest" description="Disordered" evidence="1">
    <location>
        <begin position="45"/>
        <end position="88"/>
    </location>
</feature>
<evidence type="ECO:0000313" key="2">
    <source>
        <dbReference type="EMBL" id="KAK4294010.1"/>
    </source>
</evidence>
<proteinExistence type="predicted"/>
<dbReference type="EMBL" id="JAWZYT010004389">
    <property type="protein sequence ID" value="KAK4294010.1"/>
    <property type="molecule type" value="Genomic_DNA"/>
</dbReference>
<protein>
    <submittedName>
        <fullName evidence="2">Uncharacterized protein</fullName>
    </submittedName>
</protein>
<gene>
    <name evidence="2" type="ORF">Pmani_033336</name>
</gene>
<feature type="compositionally biased region" description="Polar residues" evidence="1">
    <location>
        <begin position="70"/>
        <end position="79"/>
    </location>
</feature>